<name>A0A409W1A8_9AGAR</name>
<evidence type="ECO:0000313" key="1">
    <source>
        <dbReference type="EMBL" id="PPQ72302.1"/>
    </source>
</evidence>
<proteinExistence type="predicted"/>
<dbReference type="AlphaFoldDB" id="A0A409W1A8"/>
<dbReference type="EMBL" id="NHYE01005464">
    <property type="protein sequence ID" value="PPQ72302.1"/>
    <property type="molecule type" value="Genomic_DNA"/>
</dbReference>
<accession>A0A409W1A8</accession>
<reference evidence="1 2" key="1">
    <citation type="journal article" date="2018" name="Evol. Lett.">
        <title>Horizontal gene cluster transfer increased hallucinogenic mushroom diversity.</title>
        <authorList>
            <person name="Reynolds H.T."/>
            <person name="Vijayakumar V."/>
            <person name="Gluck-Thaler E."/>
            <person name="Korotkin H.B."/>
            <person name="Matheny P.B."/>
            <person name="Slot J.C."/>
        </authorList>
    </citation>
    <scope>NUCLEOTIDE SEQUENCE [LARGE SCALE GENOMIC DNA]</scope>
    <source>
        <strain evidence="1 2">SRW20</strain>
    </source>
</reference>
<gene>
    <name evidence="1" type="ORF">CVT26_007133</name>
</gene>
<sequence>MPHFLSPGRSVLENVLAPRRCRFVLPEGGKSRNDDAISGTAHEIAAGPDIAGVEWPDIPGIDFPRWLGTEAFAALAEGRPPPDYRDKRALEKQDTKKCAGLSLQQEPEAVGAIRDLTLPCGTSRIMEGL</sequence>
<evidence type="ECO:0000313" key="2">
    <source>
        <dbReference type="Proteomes" id="UP000284706"/>
    </source>
</evidence>
<organism evidence="1 2">
    <name type="scientific">Gymnopilus dilepis</name>
    <dbReference type="NCBI Taxonomy" id="231916"/>
    <lineage>
        <taxon>Eukaryota</taxon>
        <taxon>Fungi</taxon>
        <taxon>Dikarya</taxon>
        <taxon>Basidiomycota</taxon>
        <taxon>Agaricomycotina</taxon>
        <taxon>Agaricomycetes</taxon>
        <taxon>Agaricomycetidae</taxon>
        <taxon>Agaricales</taxon>
        <taxon>Agaricineae</taxon>
        <taxon>Hymenogastraceae</taxon>
        <taxon>Gymnopilus</taxon>
    </lineage>
</organism>
<dbReference type="InParanoid" id="A0A409W1A8"/>
<comment type="caution">
    <text evidence="1">The sequence shown here is derived from an EMBL/GenBank/DDBJ whole genome shotgun (WGS) entry which is preliminary data.</text>
</comment>
<protein>
    <submittedName>
        <fullName evidence="1">Uncharacterized protein</fullName>
    </submittedName>
</protein>
<dbReference type="Proteomes" id="UP000284706">
    <property type="component" value="Unassembled WGS sequence"/>
</dbReference>
<keyword evidence="2" id="KW-1185">Reference proteome</keyword>